<dbReference type="InterPro" id="IPR003593">
    <property type="entry name" value="AAA+_ATPase"/>
</dbReference>
<dbReference type="InterPro" id="IPR003439">
    <property type="entry name" value="ABC_transporter-like_ATP-bd"/>
</dbReference>
<keyword evidence="5" id="KW-0029">Amino-acid transport</keyword>
<keyword evidence="2" id="KW-0813">Transport</keyword>
<dbReference type="Gene3D" id="3.40.50.300">
    <property type="entry name" value="P-loop containing nucleotide triphosphate hydrolases"/>
    <property type="match status" value="1"/>
</dbReference>
<protein>
    <submittedName>
        <fullName evidence="7">Branched-chain amino acid transport system ATP-binding protein</fullName>
    </submittedName>
</protein>
<dbReference type="InterPro" id="IPR052156">
    <property type="entry name" value="BCAA_Transport_ATP-bd_LivF"/>
</dbReference>
<evidence type="ECO:0000256" key="3">
    <source>
        <dbReference type="ARBA" id="ARBA00022741"/>
    </source>
</evidence>
<evidence type="ECO:0000256" key="5">
    <source>
        <dbReference type="ARBA" id="ARBA00022970"/>
    </source>
</evidence>
<dbReference type="GO" id="GO:0005524">
    <property type="term" value="F:ATP binding"/>
    <property type="evidence" value="ECO:0007669"/>
    <property type="project" value="UniProtKB-KW"/>
</dbReference>
<dbReference type="GO" id="GO:0016887">
    <property type="term" value="F:ATP hydrolysis activity"/>
    <property type="evidence" value="ECO:0007669"/>
    <property type="project" value="InterPro"/>
</dbReference>
<dbReference type="PANTHER" id="PTHR43820">
    <property type="entry name" value="HIGH-AFFINITY BRANCHED-CHAIN AMINO ACID TRANSPORT ATP-BINDING PROTEIN LIVF"/>
    <property type="match status" value="1"/>
</dbReference>
<accession>H5SKS7</accession>
<name>H5SKS7_9ZZZZ</name>
<dbReference type="Pfam" id="PF00005">
    <property type="entry name" value="ABC_tran"/>
    <property type="match status" value="1"/>
</dbReference>
<dbReference type="PANTHER" id="PTHR43820:SF5">
    <property type="entry name" value="HIGH-AFFINITY BRANCHED-CHAIN AMINO ACID TRANSPORT ATP-BINDING PROTEIN"/>
    <property type="match status" value="1"/>
</dbReference>
<gene>
    <name evidence="7" type="ORF">HGMM_F42G03C26</name>
</gene>
<reference evidence="7" key="2">
    <citation type="journal article" date="2012" name="PLoS ONE">
        <title>A Deeply Branching Thermophilic Bacterium with an Ancient Acetyl-CoA Pathway Dominates a Subsurface Ecosystem.</title>
        <authorList>
            <person name="Takami H."/>
            <person name="Noguchi H."/>
            <person name="Takaki Y."/>
            <person name="Uchiyama I."/>
            <person name="Toyoda A."/>
            <person name="Nishi S."/>
            <person name="Chee G.-J."/>
            <person name="Arai W."/>
            <person name="Nunoura T."/>
            <person name="Itoh T."/>
            <person name="Hattori M."/>
            <person name="Takai K."/>
        </authorList>
    </citation>
    <scope>NUCLEOTIDE SEQUENCE</scope>
</reference>
<dbReference type="AlphaFoldDB" id="H5SKS7"/>
<comment type="similarity">
    <text evidence="1">Belongs to the ABC transporter superfamily.</text>
</comment>
<dbReference type="PROSITE" id="PS50893">
    <property type="entry name" value="ABC_TRANSPORTER_2"/>
    <property type="match status" value="1"/>
</dbReference>
<keyword evidence="3" id="KW-0547">Nucleotide-binding</keyword>
<dbReference type="SMART" id="SM00382">
    <property type="entry name" value="AAA"/>
    <property type="match status" value="1"/>
</dbReference>
<evidence type="ECO:0000256" key="4">
    <source>
        <dbReference type="ARBA" id="ARBA00022840"/>
    </source>
</evidence>
<feature type="domain" description="ABC transporter" evidence="6">
    <location>
        <begin position="2"/>
        <end position="231"/>
    </location>
</feature>
<dbReference type="GO" id="GO:0015658">
    <property type="term" value="F:branched-chain amino acid transmembrane transporter activity"/>
    <property type="evidence" value="ECO:0007669"/>
    <property type="project" value="TreeGrafter"/>
</dbReference>
<keyword evidence="4 7" id="KW-0067">ATP-binding</keyword>
<dbReference type="InterPro" id="IPR017871">
    <property type="entry name" value="ABC_transporter-like_CS"/>
</dbReference>
<dbReference type="InterPro" id="IPR027417">
    <property type="entry name" value="P-loop_NTPase"/>
</dbReference>
<organism evidence="7">
    <name type="scientific">uncultured prokaryote</name>
    <dbReference type="NCBI Taxonomy" id="198431"/>
    <lineage>
        <taxon>unclassified sequences</taxon>
        <taxon>environmental samples</taxon>
    </lineage>
</organism>
<dbReference type="SUPFAM" id="SSF52540">
    <property type="entry name" value="P-loop containing nucleoside triphosphate hydrolases"/>
    <property type="match status" value="1"/>
</dbReference>
<evidence type="ECO:0000259" key="6">
    <source>
        <dbReference type="PROSITE" id="PS50893"/>
    </source>
</evidence>
<proteinExistence type="inferred from homology"/>
<evidence type="ECO:0000256" key="2">
    <source>
        <dbReference type="ARBA" id="ARBA00022448"/>
    </source>
</evidence>
<dbReference type="GO" id="GO:0015807">
    <property type="term" value="P:L-amino acid transport"/>
    <property type="evidence" value="ECO:0007669"/>
    <property type="project" value="TreeGrafter"/>
</dbReference>
<evidence type="ECO:0000256" key="1">
    <source>
        <dbReference type="ARBA" id="ARBA00005417"/>
    </source>
</evidence>
<evidence type="ECO:0000313" key="7">
    <source>
        <dbReference type="EMBL" id="BAL56763.1"/>
    </source>
</evidence>
<dbReference type="PROSITE" id="PS00211">
    <property type="entry name" value="ABC_TRANSPORTER_1"/>
    <property type="match status" value="1"/>
</dbReference>
<sequence>MLRLENVGFGYGPIHICQDINLEVQPGEVVCLLGRNGMGKTTLLEGLMGLNHQYSGRVLFKGEDISHVPPHARARRGMSLVPQGRRIFPDISVRDNLRLGTLARHAHCQPVPEMIFDYFPILRERLHQRGNTLSGGEQQMLAIGRALAGEPELLLLDEPSEGLAPLIVEAIGELILRLRAQGLAVLLAEQNLPFALAVANRGYILEKGHIVDSGDVTSLQSHKIIRDYLMV</sequence>
<dbReference type="EMBL" id="AP011757">
    <property type="protein sequence ID" value="BAL56763.1"/>
    <property type="molecule type" value="Genomic_DNA"/>
</dbReference>
<dbReference type="CDD" id="cd03224">
    <property type="entry name" value="ABC_TM1139_LivF_branched"/>
    <property type="match status" value="1"/>
</dbReference>
<reference evidence="7" key="1">
    <citation type="journal article" date="2005" name="Environ. Microbiol.">
        <title>Genetic and functional properties of uncultivated thermophilic crenarchaeotes from a subsurface gold mine as revealed by analysis of genome fragments.</title>
        <authorList>
            <person name="Nunoura T."/>
            <person name="Hirayama H."/>
            <person name="Takami H."/>
            <person name="Oida H."/>
            <person name="Nishi S."/>
            <person name="Shimamura S."/>
            <person name="Suzuki Y."/>
            <person name="Inagaki F."/>
            <person name="Takai K."/>
            <person name="Nealson K.H."/>
            <person name="Horikoshi K."/>
        </authorList>
    </citation>
    <scope>NUCLEOTIDE SEQUENCE</scope>
</reference>